<dbReference type="EMBL" id="FKBS01000014">
    <property type="protein sequence ID" value="SAI34699.1"/>
    <property type="molecule type" value="Genomic_DNA"/>
</dbReference>
<proteinExistence type="predicted"/>
<sequence>MGPSFSARRRSCWLLLIAFLYASLVPALGLASGKSAVARTVWVQLCNSATHEFVAVDLTDKSSEGDKPSASRATGHCLLCHSPSLLPTTETPNVAVVLVRYLRLVVADDPAPRAAPVWNVSLARAPPVAT</sequence>
<dbReference type="AlphaFoldDB" id="A0A157PP99"/>
<dbReference type="InterPro" id="IPR021333">
    <property type="entry name" value="DUF2946"/>
</dbReference>
<dbReference type="RefSeq" id="WP_066413310.1">
    <property type="nucleotide sequence ID" value="NZ_FKBS01000014.1"/>
</dbReference>
<name>A0A157PP99_9BORD</name>
<organism evidence="1 2">
    <name type="scientific">Bordetella ansorpii</name>
    <dbReference type="NCBI Taxonomy" id="288768"/>
    <lineage>
        <taxon>Bacteria</taxon>
        <taxon>Pseudomonadati</taxon>
        <taxon>Pseudomonadota</taxon>
        <taxon>Betaproteobacteria</taxon>
        <taxon>Burkholderiales</taxon>
        <taxon>Alcaligenaceae</taxon>
        <taxon>Bordetella</taxon>
    </lineage>
</organism>
<dbReference type="Pfam" id="PF11162">
    <property type="entry name" value="DUF2946"/>
    <property type="match status" value="1"/>
</dbReference>
<reference evidence="1 2" key="1">
    <citation type="submission" date="2016-03" db="EMBL/GenBank/DDBJ databases">
        <authorList>
            <consortium name="Pathogen Informatics"/>
        </authorList>
    </citation>
    <scope>NUCLEOTIDE SEQUENCE [LARGE SCALE GENOMIC DNA]</scope>
    <source>
        <strain evidence="1 2">NCTC13364</strain>
    </source>
</reference>
<gene>
    <name evidence="1" type="ORF">SAMEA1982600_02836</name>
</gene>
<dbReference type="OrthoDB" id="8636511at2"/>
<accession>A0A157PP99</accession>
<evidence type="ECO:0000313" key="1">
    <source>
        <dbReference type="EMBL" id="SAI34699.1"/>
    </source>
</evidence>
<dbReference type="Proteomes" id="UP000077037">
    <property type="component" value="Unassembled WGS sequence"/>
</dbReference>
<evidence type="ECO:0000313" key="2">
    <source>
        <dbReference type="Proteomes" id="UP000077037"/>
    </source>
</evidence>
<protein>
    <submittedName>
        <fullName evidence="1">Protein of uncharacterized function (DUF2946)</fullName>
    </submittedName>
</protein>